<dbReference type="EMBL" id="JBHSQO010000003">
    <property type="protein sequence ID" value="MFC6088575.1"/>
    <property type="molecule type" value="Genomic_DNA"/>
</dbReference>
<dbReference type="Proteomes" id="UP001596220">
    <property type="component" value="Unassembled WGS sequence"/>
</dbReference>
<dbReference type="RefSeq" id="WP_380633192.1">
    <property type="nucleotide sequence ID" value="NZ_JBHSQO010000003.1"/>
</dbReference>
<comment type="caution">
    <text evidence="1">The sequence shown here is derived from an EMBL/GenBank/DDBJ whole genome shotgun (WGS) entry which is preliminary data.</text>
</comment>
<reference evidence="2" key="1">
    <citation type="journal article" date="2019" name="Int. J. Syst. Evol. Microbiol.">
        <title>The Global Catalogue of Microorganisms (GCM) 10K type strain sequencing project: providing services to taxonomists for standard genome sequencing and annotation.</title>
        <authorList>
            <consortium name="The Broad Institute Genomics Platform"/>
            <consortium name="The Broad Institute Genome Sequencing Center for Infectious Disease"/>
            <person name="Wu L."/>
            <person name="Ma J."/>
        </authorList>
    </citation>
    <scope>NUCLEOTIDE SEQUENCE [LARGE SCALE GENOMIC DNA]</scope>
    <source>
        <strain evidence="2">CGMCC 4.7246</strain>
    </source>
</reference>
<gene>
    <name evidence="1" type="ORF">ACFP3R_04775</name>
</gene>
<accession>A0ABW1NZP9</accession>
<keyword evidence="2" id="KW-1185">Reference proteome</keyword>
<protein>
    <submittedName>
        <fullName evidence="1">Uncharacterized protein</fullName>
    </submittedName>
</protein>
<name>A0ABW1NZP9_9PSEU</name>
<organism evidence="1 2">
    <name type="scientific">Saccharothrix lopnurensis</name>
    <dbReference type="NCBI Taxonomy" id="1670621"/>
    <lineage>
        <taxon>Bacteria</taxon>
        <taxon>Bacillati</taxon>
        <taxon>Actinomycetota</taxon>
        <taxon>Actinomycetes</taxon>
        <taxon>Pseudonocardiales</taxon>
        <taxon>Pseudonocardiaceae</taxon>
        <taxon>Saccharothrix</taxon>
    </lineage>
</organism>
<evidence type="ECO:0000313" key="1">
    <source>
        <dbReference type="EMBL" id="MFC6088575.1"/>
    </source>
</evidence>
<evidence type="ECO:0000313" key="2">
    <source>
        <dbReference type="Proteomes" id="UP001596220"/>
    </source>
</evidence>
<proteinExistence type="predicted"/>
<sequence length="63" mass="6499">MTAITMTHPQGPTAGAEFPTTAPALTRQLTDALPAGVTTAARFLGHFTTALLGVALLGRDLEH</sequence>